<evidence type="ECO:0000313" key="2">
    <source>
        <dbReference type="EMBL" id="MVA74505.1"/>
    </source>
</evidence>
<protein>
    <submittedName>
        <fullName evidence="2">Uncharacterized protein</fullName>
    </submittedName>
</protein>
<organism evidence="2 3">
    <name type="scientific">Auraticoccus cholistanensis</name>
    <dbReference type="NCBI Taxonomy" id="2656650"/>
    <lineage>
        <taxon>Bacteria</taxon>
        <taxon>Bacillati</taxon>
        <taxon>Actinomycetota</taxon>
        <taxon>Actinomycetes</taxon>
        <taxon>Propionibacteriales</taxon>
        <taxon>Propionibacteriaceae</taxon>
        <taxon>Auraticoccus</taxon>
    </lineage>
</organism>
<dbReference type="RefSeq" id="WP_156606984.1">
    <property type="nucleotide sequence ID" value="NZ_WPCU01000001.1"/>
</dbReference>
<evidence type="ECO:0000256" key="1">
    <source>
        <dbReference type="SAM" id="MobiDB-lite"/>
    </source>
</evidence>
<comment type="caution">
    <text evidence="2">The sequence shown here is derived from an EMBL/GenBank/DDBJ whole genome shotgun (WGS) entry which is preliminary data.</text>
</comment>
<dbReference type="Proteomes" id="UP000435304">
    <property type="component" value="Unassembled WGS sequence"/>
</dbReference>
<feature type="compositionally biased region" description="Basic residues" evidence="1">
    <location>
        <begin position="1"/>
        <end position="10"/>
    </location>
</feature>
<proteinExistence type="predicted"/>
<gene>
    <name evidence="2" type="ORF">GC722_00415</name>
</gene>
<keyword evidence="3" id="KW-1185">Reference proteome</keyword>
<reference evidence="2 3" key="1">
    <citation type="submission" date="2019-12" db="EMBL/GenBank/DDBJ databases">
        <title>Auraticoccus cholistani sp. nov., an actinomycete isolated from soil of Cholistan desert.</title>
        <authorList>
            <person name="Cheema M.T."/>
        </authorList>
    </citation>
    <scope>NUCLEOTIDE SEQUENCE [LARGE SCALE GENOMIC DNA]</scope>
    <source>
        <strain evidence="2 3">F435</strain>
    </source>
</reference>
<accession>A0A6A9US15</accession>
<sequence>MLWDKLRRRPRPDAEPNPPTIAASHPSSYSHEIELALIAAVYSAAGGEDEPAADPLTVRVVVDRWHRHRAGKPADSLSHISSLDDHAFCRVLDDRTRLGGRPRSCVIQDAADRLLEAGISCAADLAADPLRASRQLEQVRGLEARAIGQLFQLLELPHSTAA</sequence>
<feature type="region of interest" description="Disordered" evidence="1">
    <location>
        <begin position="1"/>
        <end position="27"/>
    </location>
</feature>
<dbReference type="AlphaFoldDB" id="A0A6A9US15"/>
<dbReference type="EMBL" id="WPCU01000001">
    <property type="protein sequence ID" value="MVA74505.1"/>
    <property type="molecule type" value="Genomic_DNA"/>
</dbReference>
<evidence type="ECO:0000313" key="3">
    <source>
        <dbReference type="Proteomes" id="UP000435304"/>
    </source>
</evidence>
<name>A0A6A9US15_9ACTN</name>